<feature type="domain" description="Amine oxidase" evidence="4">
    <location>
        <begin position="81"/>
        <end position="608"/>
    </location>
</feature>
<dbReference type="EMBL" id="JAABOA010001648">
    <property type="protein sequence ID" value="KAF9581139.1"/>
    <property type="molecule type" value="Genomic_DNA"/>
</dbReference>
<reference evidence="5" key="1">
    <citation type="journal article" date="2020" name="Fungal Divers.">
        <title>Resolving the Mortierellaceae phylogeny through synthesis of multi-gene phylogenetics and phylogenomics.</title>
        <authorList>
            <person name="Vandepol N."/>
            <person name="Liber J."/>
            <person name="Desiro A."/>
            <person name="Na H."/>
            <person name="Kennedy M."/>
            <person name="Barry K."/>
            <person name="Grigoriev I.V."/>
            <person name="Miller A.N."/>
            <person name="O'Donnell K."/>
            <person name="Stajich J.E."/>
            <person name="Bonito G."/>
        </authorList>
    </citation>
    <scope>NUCLEOTIDE SEQUENCE</scope>
    <source>
        <strain evidence="5">KOD1015</strain>
    </source>
</reference>
<keyword evidence="2" id="KW-0560">Oxidoreductase</keyword>
<dbReference type="PANTHER" id="PTHR10742">
    <property type="entry name" value="FLAVIN MONOAMINE OXIDASE"/>
    <property type="match status" value="1"/>
</dbReference>
<dbReference type="GO" id="GO:0016491">
    <property type="term" value="F:oxidoreductase activity"/>
    <property type="evidence" value="ECO:0007669"/>
    <property type="project" value="UniProtKB-KW"/>
</dbReference>
<dbReference type="AlphaFoldDB" id="A0A9P6KD73"/>
<comment type="caution">
    <text evidence="5">The sequence shown here is derived from an EMBL/GenBank/DDBJ whole genome shotgun (WGS) entry which is preliminary data.</text>
</comment>
<evidence type="ECO:0000256" key="3">
    <source>
        <dbReference type="SAM" id="MobiDB-lite"/>
    </source>
</evidence>
<dbReference type="SUPFAM" id="SSF54373">
    <property type="entry name" value="FAD-linked reductases, C-terminal domain"/>
    <property type="match status" value="1"/>
</dbReference>
<dbReference type="SUPFAM" id="SSF51905">
    <property type="entry name" value="FAD/NAD(P)-binding domain"/>
    <property type="match status" value="1"/>
</dbReference>
<proteinExistence type="inferred from homology"/>
<evidence type="ECO:0000313" key="6">
    <source>
        <dbReference type="Proteomes" id="UP000780801"/>
    </source>
</evidence>
<dbReference type="Proteomes" id="UP000780801">
    <property type="component" value="Unassembled WGS sequence"/>
</dbReference>
<keyword evidence="6" id="KW-1185">Reference proteome</keyword>
<accession>A0A9P6KD73</accession>
<protein>
    <submittedName>
        <fullName evidence="5">Lysine-specific histone demethylase 1A</fullName>
    </submittedName>
</protein>
<dbReference type="GO" id="GO:0050660">
    <property type="term" value="F:flavin adenine dinucleotide binding"/>
    <property type="evidence" value="ECO:0007669"/>
    <property type="project" value="TreeGrafter"/>
</dbReference>
<evidence type="ECO:0000313" key="5">
    <source>
        <dbReference type="EMBL" id="KAF9581139.1"/>
    </source>
</evidence>
<dbReference type="GO" id="GO:0003682">
    <property type="term" value="F:chromatin binding"/>
    <property type="evidence" value="ECO:0007669"/>
    <property type="project" value="TreeGrafter"/>
</dbReference>
<sequence>KELALHSDKVQTTILEARNRLGGRVATLYKQPGDDFDGDYLPRSSSSSPPHQDPLVIHSAKVNGKDAATIHHDKTSKPMTCFDLGASWIHGVHPDNPLTSLAKSAGIEYIHTDSDIMFTTPGGVPLSVEISNRYWSLVWDIFDRAREYAIDNRETIPESYSFLDWLRQFLKDQPTKQKKDNNDPKDVDQDLNEDKDKTDDMGMDEVDKQMVLKLAKYWADENAIPLDQVSMKYIDAEEIFDGDHSLVTNGFDRCVDVLAREAALSIVQDKNLDGEHGNGTVQEMNEPEYGDESSQIKVYLENVVERIEYDNTEVRVFTSTGQSSNQQLFRADVVLVTLPLGVLKHTHKNIFYPALPERKQLAINRLGFGSMLKILIRFPTCFWPREQHFINFLPLVGPTATPSNQSYPCKKLVSAFGLNDRQVEALTEYLSDLANYSSLMPVTSEPILIGYATNRAAELIECLSNDEAQMMYLCHLAHYFENVFSPLECIPSLVSAATTGLLPQSASWPSWWPRSKAVMTRWHQDSFAFGSYTSIPIHATLQDLEAFETPVAALATTATSTSNVLAVDVDEAGDCSQVARIHFAGEHTTSTRFASVHGALMSGQREALKIVSTL</sequence>
<dbReference type="InterPro" id="IPR050281">
    <property type="entry name" value="Flavin_monoamine_oxidase"/>
</dbReference>
<dbReference type="Gene3D" id="3.50.50.60">
    <property type="entry name" value="FAD/NAD(P)-binding domain"/>
    <property type="match status" value="2"/>
</dbReference>
<dbReference type="Pfam" id="PF01593">
    <property type="entry name" value="Amino_oxidase"/>
    <property type="match status" value="1"/>
</dbReference>
<dbReference type="OrthoDB" id="5046242at2759"/>
<gene>
    <name evidence="5" type="primary">KDM1A</name>
    <name evidence="5" type="ORF">BGW38_001956</name>
</gene>
<evidence type="ECO:0000256" key="2">
    <source>
        <dbReference type="ARBA" id="ARBA00023002"/>
    </source>
</evidence>
<dbReference type="InterPro" id="IPR036188">
    <property type="entry name" value="FAD/NAD-bd_sf"/>
</dbReference>
<organism evidence="5 6">
    <name type="scientific">Lunasporangiospora selenospora</name>
    <dbReference type="NCBI Taxonomy" id="979761"/>
    <lineage>
        <taxon>Eukaryota</taxon>
        <taxon>Fungi</taxon>
        <taxon>Fungi incertae sedis</taxon>
        <taxon>Mucoromycota</taxon>
        <taxon>Mortierellomycotina</taxon>
        <taxon>Mortierellomycetes</taxon>
        <taxon>Mortierellales</taxon>
        <taxon>Mortierellaceae</taxon>
        <taxon>Lunasporangiospora</taxon>
    </lineage>
</organism>
<evidence type="ECO:0000259" key="4">
    <source>
        <dbReference type="Pfam" id="PF01593"/>
    </source>
</evidence>
<comment type="similarity">
    <text evidence="1">Belongs to the flavin monoamine oxidase family.</text>
</comment>
<dbReference type="Gene3D" id="3.90.660.10">
    <property type="match status" value="1"/>
</dbReference>
<feature type="region of interest" description="Disordered" evidence="3">
    <location>
        <begin position="174"/>
        <end position="203"/>
    </location>
</feature>
<feature type="non-terminal residue" evidence="5">
    <location>
        <position position="614"/>
    </location>
</feature>
<dbReference type="PANTHER" id="PTHR10742:SF386">
    <property type="entry name" value="LYSINE-SPECIFIC HISTONE DEMETHYLASE 1A"/>
    <property type="match status" value="1"/>
</dbReference>
<name>A0A9P6KD73_9FUNG</name>
<evidence type="ECO:0000256" key="1">
    <source>
        <dbReference type="ARBA" id="ARBA00005995"/>
    </source>
</evidence>
<dbReference type="GO" id="GO:0006338">
    <property type="term" value="P:chromatin remodeling"/>
    <property type="evidence" value="ECO:0007669"/>
    <property type="project" value="TreeGrafter"/>
</dbReference>
<dbReference type="InterPro" id="IPR002937">
    <property type="entry name" value="Amino_oxidase"/>
</dbReference>